<dbReference type="PROSITE" id="PS00108">
    <property type="entry name" value="PROTEIN_KINASE_ST"/>
    <property type="match status" value="1"/>
</dbReference>
<dbReference type="Gene3D" id="1.10.510.10">
    <property type="entry name" value="Transferase(Phosphotransferase) domain 1"/>
    <property type="match status" value="1"/>
</dbReference>
<proteinExistence type="predicted"/>
<feature type="compositionally biased region" description="Pro residues" evidence="1">
    <location>
        <begin position="167"/>
        <end position="179"/>
    </location>
</feature>
<dbReference type="Gene3D" id="3.30.200.20">
    <property type="entry name" value="Phosphorylase Kinase, domain 1"/>
    <property type="match status" value="1"/>
</dbReference>
<comment type="caution">
    <text evidence="4">The sequence shown here is derived from an EMBL/GenBank/DDBJ whole genome shotgun (WGS) entry which is preliminary data.</text>
</comment>
<dbReference type="InterPro" id="IPR051681">
    <property type="entry name" value="Ser/Thr_Kinases-Pseudokinases"/>
</dbReference>
<evidence type="ECO:0000313" key="4">
    <source>
        <dbReference type="EMBL" id="GLI63324.1"/>
    </source>
</evidence>
<keyword evidence="2" id="KW-0812">Transmembrane</keyword>
<dbReference type="Pfam" id="PF00069">
    <property type="entry name" value="Pkinase"/>
    <property type="match status" value="1"/>
</dbReference>
<evidence type="ECO:0000256" key="1">
    <source>
        <dbReference type="SAM" id="MobiDB-lite"/>
    </source>
</evidence>
<reference evidence="4 5" key="1">
    <citation type="journal article" date="2023" name="IScience">
        <title>Expanded male sex-determining region conserved during the evolution of homothallism in the green alga Volvox.</title>
        <authorList>
            <person name="Yamamoto K."/>
            <person name="Matsuzaki R."/>
            <person name="Mahakham W."/>
            <person name="Heman W."/>
            <person name="Sekimoto H."/>
            <person name="Kawachi M."/>
            <person name="Minakuchi Y."/>
            <person name="Toyoda A."/>
            <person name="Nozaki H."/>
        </authorList>
    </citation>
    <scope>NUCLEOTIDE SEQUENCE [LARGE SCALE GENOMIC DNA]</scope>
    <source>
        <strain evidence="4 5">NIES-4468</strain>
    </source>
</reference>
<feature type="compositionally biased region" description="Low complexity" evidence="1">
    <location>
        <begin position="415"/>
        <end position="471"/>
    </location>
</feature>
<feature type="region of interest" description="Disordered" evidence="1">
    <location>
        <begin position="690"/>
        <end position="723"/>
    </location>
</feature>
<feature type="region of interest" description="Disordered" evidence="1">
    <location>
        <begin position="157"/>
        <end position="179"/>
    </location>
</feature>
<dbReference type="EMBL" id="BSDZ01000015">
    <property type="protein sequence ID" value="GLI63324.1"/>
    <property type="molecule type" value="Genomic_DNA"/>
</dbReference>
<feature type="transmembrane region" description="Helical" evidence="2">
    <location>
        <begin position="200"/>
        <end position="226"/>
    </location>
</feature>
<evidence type="ECO:0000256" key="2">
    <source>
        <dbReference type="SAM" id="Phobius"/>
    </source>
</evidence>
<dbReference type="InterPro" id="IPR011009">
    <property type="entry name" value="Kinase-like_dom_sf"/>
</dbReference>
<keyword evidence="5" id="KW-1185">Reference proteome</keyword>
<feature type="region of interest" description="Disordered" evidence="1">
    <location>
        <begin position="405"/>
        <end position="479"/>
    </location>
</feature>
<name>A0ABQ5S140_9CHLO</name>
<sequence length="994" mass="104939">MAPGLDILAAGPLPQRGFGDPYWPAAIGDNVAYIQRTCVPLPYQLNSSGSIPRPVGYPGNQTSEVNLPQSACTQPAPTNNSVAASLHPMQRCWPMVGLYEDLATFAFNLDSLSRQAAAGYLVVIRHSQYFCETLMSDDCAKQYTPAGCFLRMFPRSSSNSSTGGTDEPPPISTTRPPPSIMMTSVPTIGTADSKSPRVPLGLVLGATLGGTFVVCLAAAIIAFIAVKKLRRSHYHHQLQQQQQQHGGGAPVCSWCCTLLLYHRNFCQNVGCCGGNKNFVPAGRDEADTVIDLKGRQDHHGTIITAQLSTAGKDLSSSVVPSIVSGSQQKNFGALASAASFRIESSPDPLSLVPVTSLTPLHPGINLDVKLDGGELTLSGVTLGRGAFGRVVKGTYGGVPVAVKLIDHGLGPSPRQQQQQQVKQQEQQEKQQQPQQPLLHLQPGADPKYPGYPAGPPLAATQQQHPAASPPVLQVPPPALATGPTADGVVAAAPMAEALPQTAAPLIPNVTVSLSAAGAGGEGACGSQPRVNTGGGDGDAATVVVQQQLETQGAGPRRPHGDVPRGEEAPLSSRPEVQQQEDHRPIAAACQGDEVIISHASTAAADAIIKHVMAAAAVSSTGSRDDDPRSRCNMLVPLSAHVRGGGAGGGAGVEILGTDYVTGSKTTTITAGDYTSTSSAALVDSSRDANLHGDTQMLPLSSTTSTSNPRSIRHATGEKSATKGGAVPAVVKGLPQQPSAEDVPNSLQATLKQEVEVLARCQHPNIVCLHAACLKPPWLCLVMELMDTSLDRLLYGEKRLLPLDTVLHIAIQIARGLSYLHPTIVHRDLKPGNVLISNASSSRPIVKLADFGLSRLRNSVLITKNPEVGTAPYIAPEAFESKNFTITDRVDVYALGIMMWEMLSGRRPWTGHNMVVIAIVVAMHQRRPPLGLLSDERCPPKLRSLITACWDPDPVRRPAAAEVAKRLTLVQEALNVGERLTESPPRKEHQGPLPI</sequence>
<evidence type="ECO:0000313" key="5">
    <source>
        <dbReference type="Proteomes" id="UP001165090"/>
    </source>
</evidence>
<dbReference type="PROSITE" id="PS50011">
    <property type="entry name" value="PROTEIN_KINASE_DOM"/>
    <property type="match status" value="1"/>
</dbReference>
<keyword evidence="2" id="KW-0472">Membrane</keyword>
<dbReference type="InterPro" id="IPR008271">
    <property type="entry name" value="Ser/Thr_kinase_AS"/>
</dbReference>
<dbReference type="PANTHER" id="PTHR44329">
    <property type="entry name" value="SERINE/THREONINE-PROTEIN KINASE TNNI3K-RELATED"/>
    <property type="match status" value="1"/>
</dbReference>
<organism evidence="4 5">
    <name type="scientific">Volvox africanus</name>
    <dbReference type="NCBI Taxonomy" id="51714"/>
    <lineage>
        <taxon>Eukaryota</taxon>
        <taxon>Viridiplantae</taxon>
        <taxon>Chlorophyta</taxon>
        <taxon>core chlorophytes</taxon>
        <taxon>Chlorophyceae</taxon>
        <taxon>CS clade</taxon>
        <taxon>Chlamydomonadales</taxon>
        <taxon>Volvocaceae</taxon>
        <taxon>Volvox</taxon>
    </lineage>
</organism>
<protein>
    <recommendedName>
        <fullName evidence="3">Protein kinase domain-containing protein</fullName>
    </recommendedName>
</protein>
<dbReference type="SUPFAM" id="SSF56112">
    <property type="entry name" value="Protein kinase-like (PK-like)"/>
    <property type="match status" value="2"/>
</dbReference>
<feature type="compositionally biased region" description="Basic and acidic residues" evidence="1">
    <location>
        <begin position="558"/>
        <end position="567"/>
    </location>
</feature>
<dbReference type="InterPro" id="IPR000719">
    <property type="entry name" value="Prot_kinase_dom"/>
</dbReference>
<keyword evidence="2" id="KW-1133">Transmembrane helix</keyword>
<dbReference type="PANTHER" id="PTHR44329:SF214">
    <property type="entry name" value="PROTEIN KINASE DOMAIN-CONTAINING PROTEIN"/>
    <property type="match status" value="1"/>
</dbReference>
<dbReference type="Proteomes" id="UP001165090">
    <property type="component" value="Unassembled WGS sequence"/>
</dbReference>
<feature type="region of interest" description="Disordered" evidence="1">
    <location>
        <begin position="548"/>
        <end position="582"/>
    </location>
</feature>
<evidence type="ECO:0000259" key="3">
    <source>
        <dbReference type="PROSITE" id="PS50011"/>
    </source>
</evidence>
<feature type="domain" description="Protein kinase" evidence="3">
    <location>
        <begin position="662"/>
        <end position="968"/>
    </location>
</feature>
<dbReference type="SMART" id="SM00220">
    <property type="entry name" value="S_TKc"/>
    <property type="match status" value="1"/>
</dbReference>
<accession>A0ABQ5S140</accession>
<gene>
    <name evidence="4" type="ORF">VaNZ11_006240</name>
</gene>